<feature type="domain" description="SH3" evidence="13">
    <location>
        <begin position="721"/>
        <end position="782"/>
    </location>
</feature>
<evidence type="ECO:0000256" key="1">
    <source>
        <dbReference type="ARBA" id="ARBA00004236"/>
    </source>
</evidence>
<dbReference type="CTD" id="10580"/>
<evidence type="ECO:0000256" key="6">
    <source>
        <dbReference type="ARBA" id="ARBA00022490"/>
    </source>
</evidence>
<evidence type="ECO:0000256" key="8">
    <source>
        <dbReference type="ARBA" id="ARBA00022737"/>
    </source>
</evidence>
<dbReference type="PROSITE" id="PS50002">
    <property type="entry name" value="SH3"/>
    <property type="match status" value="3"/>
</dbReference>
<dbReference type="Gene3D" id="2.30.30.40">
    <property type="entry name" value="SH3 Domains"/>
    <property type="match status" value="3"/>
</dbReference>
<evidence type="ECO:0000256" key="7">
    <source>
        <dbReference type="ARBA" id="ARBA00022553"/>
    </source>
</evidence>
<comment type="subcellular location">
    <subcellularLocation>
        <location evidence="2">Cell junction</location>
        <location evidence="2">Focal adhesion</location>
    </subcellularLocation>
    <subcellularLocation>
        <location evidence="1">Cell membrane</location>
    </subcellularLocation>
    <subcellularLocation>
        <location evidence="3">Cytoplasm</location>
    </subcellularLocation>
</comment>
<evidence type="ECO:0000256" key="12">
    <source>
        <dbReference type="SAM" id="MobiDB-lite"/>
    </source>
</evidence>
<feature type="compositionally biased region" description="Low complexity" evidence="12">
    <location>
        <begin position="690"/>
        <end position="711"/>
    </location>
</feature>
<keyword evidence="6" id="KW-0963">Cytoplasm</keyword>
<gene>
    <name evidence="16" type="primary">SORBS1</name>
</gene>
<dbReference type="RefSeq" id="XP_012910173.1">
    <property type="nucleotide sequence ID" value="XM_013054719.2"/>
</dbReference>
<sequence>MSSECDVGASKAVVNGLAPGSNGQDKATADPLRARSVSAVKIIPVKTVKSSSGLVFPPDMDPTKICTGKGAVTLRASSSYREIPSSGPTSPQETPQHESKPVLDSETPSADEWRLSSNADANGNAQPSSLAAKGYRSVHPNLPSDKPQDSGPLLNEVSSSHVGTDPQSSAPASKPSSAYPSTTIVNPTIVLLQHNREQQKRLSSLSDPVSERRVGEQDLAPTQEKPTSPGRATEKKVKDDSRRVARSAQDLSDVSMDDVGIPLRNTERSKDWYKTMFKQIHKLNRDDDSDLYSPRYSFSEDTKSPLSVPRSKSEMSYIDGEKVVKRSATLPLPARSSSLKSSPERNDWEPPDKKVDTRKYRAEPKSIYDYQPGKSSVLTNEKMSSAVSPSPDISAEAPGYIYSSNFHAVKRESDGAPGDLASLENERQIYKSVLEGGDIPLQGLSGLKRPSSSASTKDSESPRHFIPADYLESTEEFIRRRHDDKEKLLADQRRLKREQEEADIAARRHTGVIPTHHQFITNERFGDLLNIDDTAKRKSGSEMRPARAKFDFKAQTLKELPLQKGDIVYIYKQIDQNWYEGEHHGRVGIFPRSYIELLPPAEKAQPKKLAPVQVLEYGEAVAKFNFNGDTQVEMSFRKGERITLLRQVDENWYEGRIPGTSRQGIFPITYVDVIKRPLVKNPVDYIDLPFSSSPSRSGTASPQQPQAQQRRVTPDRSQTSQDLFSYQALYSYIPQNDDELELRDGDIVDVMEKCDDGWFVGTSRRTRQFGTFPGNYVKPLYL</sequence>
<evidence type="ECO:0000313" key="15">
    <source>
        <dbReference type="Proteomes" id="UP000000715"/>
    </source>
</evidence>
<evidence type="ECO:0000256" key="11">
    <source>
        <dbReference type="PROSITE-ProRule" id="PRU00192"/>
    </source>
</evidence>
<keyword evidence="15" id="KW-1185">Reference proteome</keyword>
<dbReference type="InterPro" id="IPR035610">
    <property type="entry name" value="SORBS1_SH3_1"/>
</dbReference>
<keyword evidence="9" id="KW-0965">Cell junction</keyword>
<keyword evidence="10" id="KW-0472">Membrane</keyword>
<dbReference type="Pfam" id="PF00018">
    <property type="entry name" value="SH3_1"/>
    <property type="match status" value="1"/>
</dbReference>
<dbReference type="GeneID" id="101687012"/>
<feature type="domain" description="SoHo" evidence="14">
    <location>
        <begin position="244"/>
        <end position="301"/>
    </location>
</feature>
<dbReference type="CDD" id="cd11916">
    <property type="entry name" value="SH3_Sorbs1_3"/>
    <property type="match status" value="1"/>
</dbReference>
<dbReference type="InterPro" id="IPR001452">
    <property type="entry name" value="SH3_domain"/>
</dbReference>
<dbReference type="InterPro" id="IPR050384">
    <property type="entry name" value="Endophilin_SH3RF"/>
</dbReference>
<dbReference type="GO" id="GO:0005634">
    <property type="term" value="C:nucleus"/>
    <property type="evidence" value="ECO:0007669"/>
    <property type="project" value="TreeGrafter"/>
</dbReference>
<dbReference type="Pfam" id="PF14604">
    <property type="entry name" value="SH3_9"/>
    <property type="match status" value="1"/>
</dbReference>
<keyword evidence="7" id="KW-0597">Phosphoprotein</keyword>
<evidence type="ECO:0000256" key="2">
    <source>
        <dbReference type="ARBA" id="ARBA00004246"/>
    </source>
</evidence>
<dbReference type="CDD" id="cd11919">
    <property type="entry name" value="SH3_Sorbs1_1"/>
    <property type="match status" value="1"/>
</dbReference>
<evidence type="ECO:0000256" key="5">
    <source>
        <dbReference type="ARBA" id="ARBA00022475"/>
    </source>
</evidence>
<feature type="compositionally biased region" description="Polar residues" evidence="12">
    <location>
        <begin position="76"/>
        <end position="94"/>
    </location>
</feature>
<feature type="region of interest" description="Disordered" evidence="12">
    <location>
        <begin position="440"/>
        <end position="464"/>
    </location>
</feature>
<reference evidence="16" key="1">
    <citation type="submission" date="2025-08" db="UniProtKB">
        <authorList>
            <consortium name="RefSeq"/>
        </authorList>
    </citation>
    <scope>IDENTIFICATION</scope>
    <source>
        <tissue evidence="16">Brain</tissue>
    </source>
</reference>
<dbReference type="InterPro" id="IPR003127">
    <property type="entry name" value="SoHo_dom"/>
</dbReference>
<dbReference type="SMART" id="SM00326">
    <property type="entry name" value="SH3"/>
    <property type="match status" value="3"/>
</dbReference>
<dbReference type="PANTHER" id="PTHR14167:SF64">
    <property type="entry name" value="SORBIN AND SH3 DOMAIN-CONTAINING PROTEIN 1"/>
    <property type="match status" value="1"/>
</dbReference>
<dbReference type="PROSITE" id="PS50831">
    <property type="entry name" value="SOHO"/>
    <property type="match status" value="1"/>
</dbReference>
<dbReference type="Pfam" id="PF07653">
    <property type="entry name" value="SH3_2"/>
    <property type="match status" value="1"/>
</dbReference>
<dbReference type="InterPro" id="IPR035606">
    <property type="entry name" value="SORBS1_SH3"/>
</dbReference>
<dbReference type="GO" id="GO:0031589">
    <property type="term" value="P:cell-substrate adhesion"/>
    <property type="evidence" value="ECO:0007669"/>
    <property type="project" value="TreeGrafter"/>
</dbReference>
<dbReference type="FunFam" id="2.30.30.40:FF:000004">
    <property type="entry name" value="Sorbin and SH3 domain-containing protein 1 isoform 2"/>
    <property type="match status" value="1"/>
</dbReference>
<feature type="compositionally biased region" description="Polar residues" evidence="12">
    <location>
        <begin position="156"/>
        <end position="167"/>
    </location>
</feature>
<dbReference type="SUPFAM" id="SSF50044">
    <property type="entry name" value="SH3-domain"/>
    <property type="match status" value="3"/>
</dbReference>
<dbReference type="OrthoDB" id="73680at2759"/>
<feature type="region of interest" description="Disordered" evidence="12">
    <location>
        <begin position="283"/>
        <end position="376"/>
    </location>
</feature>
<feature type="compositionally biased region" description="Low complexity" evidence="12">
    <location>
        <begin position="168"/>
        <end position="181"/>
    </location>
</feature>
<dbReference type="GO" id="GO:0005886">
    <property type="term" value="C:plasma membrane"/>
    <property type="evidence" value="ECO:0007669"/>
    <property type="project" value="UniProtKB-SubCell"/>
</dbReference>
<feature type="compositionally biased region" description="Basic and acidic residues" evidence="12">
    <location>
        <begin position="232"/>
        <end position="243"/>
    </location>
</feature>
<proteinExistence type="predicted"/>
<evidence type="ECO:0000256" key="9">
    <source>
        <dbReference type="ARBA" id="ARBA00022949"/>
    </source>
</evidence>
<dbReference type="AlphaFoldDB" id="A0A8U0TDQ4"/>
<evidence type="ECO:0000259" key="14">
    <source>
        <dbReference type="PROSITE" id="PS50831"/>
    </source>
</evidence>
<dbReference type="InterPro" id="IPR035611">
    <property type="entry name" value="SORBS1_SH3_2"/>
</dbReference>
<organism evidence="15 16">
    <name type="scientific">Mustela putorius furo</name>
    <name type="common">European domestic ferret</name>
    <name type="synonym">Mustela furo</name>
    <dbReference type="NCBI Taxonomy" id="9669"/>
    <lineage>
        <taxon>Eukaryota</taxon>
        <taxon>Metazoa</taxon>
        <taxon>Chordata</taxon>
        <taxon>Craniata</taxon>
        <taxon>Vertebrata</taxon>
        <taxon>Euteleostomi</taxon>
        <taxon>Mammalia</taxon>
        <taxon>Eutheria</taxon>
        <taxon>Laurasiatheria</taxon>
        <taxon>Carnivora</taxon>
        <taxon>Caniformia</taxon>
        <taxon>Musteloidea</taxon>
        <taxon>Mustelidae</taxon>
        <taxon>Mustelinae</taxon>
        <taxon>Mustela</taxon>
    </lineage>
</organism>
<keyword evidence="8" id="KW-0677">Repeat</keyword>
<dbReference type="FunFam" id="2.30.30.40:FF:000001">
    <property type="entry name" value="Sorbin and SH3 domain-containing protein 1 isoform 2"/>
    <property type="match status" value="1"/>
</dbReference>
<dbReference type="PANTHER" id="PTHR14167">
    <property type="entry name" value="SH3 DOMAIN-CONTAINING"/>
    <property type="match status" value="1"/>
</dbReference>
<dbReference type="Proteomes" id="UP000000715">
    <property type="component" value="Unplaced"/>
</dbReference>
<evidence type="ECO:0000256" key="10">
    <source>
        <dbReference type="ARBA" id="ARBA00023136"/>
    </source>
</evidence>
<feature type="domain" description="SH3" evidence="13">
    <location>
        <begin position="615"/>
        <end position="676"/>
    </location>
</feature>
<evidence type="ECO:0000256" key="3">
    <source>
        <dbReference type="ARBA" id="ARBA00004496"/>
    </source>
</evidence>
<dbReference type="GO" id="GO:0005925">
    <property type="term" value="C:focal adhesion"/>
    <property type="evidence" value="ECO:0007669"/>
    <property type="project" value="UniProtKB-SubCell"/>
</dbReference>
<evidence type="ECO:0000256" key="4">
    <source>
        <dbReference type="ARBA" id="ARBA00022443"/>
    </source>
</evidence>
<dbReference type="CDD" id="cd11922">
    <property type="entry name" value="SH3_Sorbs1_2"/>
    <property type="match status" value="1"/>
</dbReference>
<feature type="region of interest" description="Disordered" evidence="12">
    <location>
        <begin position="76"/>
        <end position="261"/>
    </location>
</feature>
<dbReference type="GO" id="GO:0005737">
    <property type="term" value="C:cytoplasm"/>
    <property type="evidence" value="ECO:0007669"/>
    <property type="project" value="UniProtKB-SubCell"/>
</dbReference>
<dbReference type="SMART" id="SM00459">
    <property type="entry name" value="Sorb"/>
    <property type="match status" value="1"/>
</dbReference>
<feature type="compositionally biased region" description="Polar residues" evidence="12">
    <location>
        <begin position="115"/>
        <end position="129"/>
    </location>
</feature>
<evidence type="ECO:0000259" key="13">
    <source>
        <dbReference type="PROSITE" id="PS50002"/>
    </source>
</evidence>
<feature type="compositionally biased region" description="Basic and acidic residues" evidence="12">
    <location>
        <begin position="342"/>
        <end position="366"/>
    </location>
</feature>
<keyword evidence="5" id="KW-1003">Cell membrane</keyword>
<dbReference type="Pfam" id="PF02208">
    <property type="entry name" value="Sorb"/>
    <property type="match status" value="1"/>
</dbReference>
<evidence type="ECO:0000313" key="16">
    <source>
        <dbReference type="RefSeq" id="XP_012910173.1"/>
    </source>
</evidence>
<keyword evidence="4 11" id="KW-0728">SH3 domain</keyword>
<name>A0A8U0TDQ4_MUSPF</name>
<dbReference type="FunFam" id="2.30.30.40:FF:000003">
    <property type="entry name" value="Sorbin and SH3 domain-containing protein 1 isoform 2"/>
    <property type="match status" value="1"/>
</dbReference>
<dbReference type="InterPro" id="IPR036028">
    <property type="entry name" value="SH3-like_dom_sf"/>
</dbReference>
<accession>A0A8U0TDQ4</accession>
<feature type="region of interest" description="Disordered" evidence="12">
    <location>
        <begin position="690"/>
        <end position="719"/>
    </location>
</feature>
<protein>
    <submittedName>
        <fullName evidence="16">Sorbin and SH3 domain-containing protein 1 isoform X35</fullName>
    </submittedName>
</protein>
<feature type="region of interest" description="Disordered" evidence="12">
    <location>
        <begin position="1"/>
        <end position="36"/>
    </location>
</feature>
<dbReference type="PRINTS" id="PR00452">
    <property type="entry name" value="SH3DOMAIN"/>
</dbReference>
<feature type="domain" description="SH3" evidence="13">
    <location>
        <begin position="541"/>
        <end position="600"/>
    </location>
</feature>